<dbReference type="Proteomes" id="UP000293142">
    <property type="component" value="Unassembled WGS sequence"/>
</dbReference>
<gene>
    <name evidence="1" type="ORF">EYB31_07625</name>
</gene>
<evidence type="ECO:0000313" key="2">
    <source>
        <dbReference type="Proteomes" id="UP000293142"/>
    </source>
</evidence>
<dbReference type="EMBL" id="SIRE01000005">
    <property type="protein sequence ID" value="TBL80279.1"/>
    <property type="molecule type" value="Genomic_DNA"/>
</dbReference>
<protein>
    <recommendedName>
        <fullName evidence="3">Heparinase</fullName>
    </recommendedName>
</protein>
<dbReference type="OrthoDB" id="9813410at2"/>
<organism evidence="1 2">
    <name type="scientific">Paenibacillus thalictri</name>
    <dbReference type="NCBI Taxonomy" id="2527873"/>
    <lineage>
        <taxon>Bacteria</taxon>
        <taxon>Bacillati</taxon>
        <taxon>Bacillota</taxon>
        <taxon>Bacilli</taxon>
        <taxon>Bacillales</taxon>
        <taxon>Paenibacillaceae</taxon>
        <taxon>Paenibacillus</taxon>
    </lineage>
</organism>
<comment type="caution">
    <text evidence="1">The sequence shown here is derived from an EMBL/GenBank/DDBJ whole genome shotgun (WGS) entry which is preliminary data.</text>
</comment>
<dbReference type="RefSeq" id="WP_131012693.1">
    <property type="nucleotide sequence ID" value="NZ_SIRE01000005.1"/>
</dbReference>
<evidence type="ECO:0008006" key="3">
    <source>
        <dbReference type="Google" id="ProtNLM"/>
    </source>
</evidence>
<accession>A0A4Q9DWA2</accession>
<dbReference type="AlphaFoldDB" id="A0A4Q9DWA2"/>
<dbReference type="PANTHER" id="PTHR40616:SF1">
    <property type="entry name" value="LINALOOL DEHYDRATASE_ISOMERASE DOMAIN-CONTAINING PROTEIN"/>
    <property type="match status" value="1"/>
</dbReference>
<name>A0A4Q9DWA2_9BACL</name>
<keyword evidence="2" id="KW-1185">Reference proteome</keyword>
<sequence length="591" mass="66074">MTIDSKQMLLRQLDNWHAEYTPELRMVRKPFSTPGYHSTLKNVEFTHPTLAACVYALALLDSGESGNIERAQEILEQVISLQDQNRDNATFGIWSWFYEEPLTMMAPPDWNWADFCGKRLVLAEQRHGELLDEGLRDQIKHALFCACDAIIKRNVGPGYTNIAIMGAFVTLLTGEVYGEEKYVSYGLNRLNIFSEYTKQLGTFQEYNSPTYTIVAIQELSSIFTATKLEEARRLSSELLDVAWRMVADHFHAPSRQWSGPHSRCYSTVMTPEVLSFLQIASFGELRFLPDDQLKYSLDWYGNDIRCPERYLPAFRHTDTALIVQPISRDESGAVLNQATTYMEGPVSVGTFSKDVMWNQRRNLLAYVRNGESFSYIHLRLLNDLYDYSSGVYTSTQEGKDVLFGVGFCTNGGNTHIGLDPIDGVIESADLRLRFEIGGSLDGVSADAVSRDAETASVRIADQTMRVKRLYAAFDGERPGWELGGSADKLFLDYVIYSGERKRFDFRSIREALLLFAWRLDGTAAADLDAEASDAGAAAEAETAAAAQAGSSAAAAETQVRAEFRAPGRSTLHLTLPVKPAEKQTMMRPSAE</sequence>
<proteinExistence type="predicted"/>
<dbReference type="PANTHER" id="PTHR40616">
    <property type="entry name" value="LINALOOL DEHYDRATASE_ISOMERASE DOMAIN-CONTAINING PROTEIN"/>
    <property type="match status" value="1"/>
</dbReference>
<evidence type="ECO:0000313" key="1">
    <source>
        <dbReference type="EMBL" id="TBL80279.1"/>
    </source>
</evidence>
<reference evidence="1 2" key="1">
    <citation type="submission" date="2019-02" db="EMBL/GenBank/DDBJ databases">
        <title>Paenibacillus sp. nov., isolated from surface-sterilized tissue of Thalictrum simplex L.</title>
        <authorList>
            <person name="Tuo L."/>
        </authorList>
    </citation>
    <scope>NUCLEOTIDE SEQUENCE [LARGE SCALE GENOMIC DNA]</scope>
    <source>
        <strain evidence="1 2">N2SHLJ1</strain>
    </source>
</reference>